<dbReference type="EMBL" id="CP021354">
    <property type="protein sequence ID" value="AWK74194.1"/>
    <property type="molecule type" value="Genomic_DNA"/>
</dbReference>
<dbReference type="OrthoDB" id="3404679at2"/>
<feature type="transmembrane region" description="Helical" evidence="1">
    <location>
        <begin position="78"/>
        <end position="99"/>
    </location>
</feature>
<reference evidence="2 3" key="1">
    <citation type="submission" date="2017-05" db="EMBL/GenBank/DDBJ databases">
        <title>Isolation of Rhodococcus sp. S2-17 biodegrading of BP-3.</title>
        <authorList>
            <person name="Lee Y."/>
            <person name="Kim K.H."/>
            <person name="Chun B.H."/>
            <person name="Jung H.S."/>
            <person name="Jeon C.O."/>
        </authorList>
    </citation>
    <scope>NUCLEOTIDE SEQUENCE [LARGE SCALE GENOMIC DNA]</scope>
    <source>
        <strain evidence="2 3">S2-17</strain>
    </source>
</reference>
<protein>
    <submittedName>
        <fullName evidence="2">Uncharacterized protein</fullName>
    </submittedName>
</protein>
<feature type="transmembrane region" description="Helical" evidence="1">
    <location>
        <begin position="48"/>
        <end position="69"/>
    </location>
</feature>
<feature type="transmembrane region" description="Helical" evidence="1">
    <location>
        <begin position="21"/>
        <end position="42"/>
    </location>
</feature>
<keyword evidence="1" id="KW-1133">Transmembrane helix</keyword>
<evidence type="ECO:0000313" key="2">
    <source>
        <dbReference type="EMBL" id="AWK74194.1"/>
    </source>
</evidence>
<keyword evidence="1" id="KW-0472">Membrane</keyword>
<dbReference type="KEGG" id="roz:CBI38_24205"/>
<name>A0A2S2C065_9NOCA</name>
<dbReference type="AlphaFoldDB" id="A0A2S2C065"/>
<keyword evidence="1" id="KW-0812">Transmembrane</keyword>
<sequence length="143" mass="15017">MLIVSIIWARKRWGVSFSLPMIVLSVAVAVTAGTFVFAMYQSQAAPTIAYFSTFTRAWELGVGAILAALSTRLAHMRLAIRQALGFGGLAGIVISAFAIGPESTFPAPLGALPVIATAKALVRAGLVALDFAVAEPVDKLQRT</sequence>
<accession>A0A2S2C065</accession>
<evidence type="ECO:0000313" key="3">
    <source>
        <dbReference type="Proteomes" id="UP000245711"/>
    </source>
</evidence>
<proteinExistence type="predicted"/>
<evidence type="ECO:0000256" key="1">
    <source>
        <dbReference type="SAM" id="Phobius"/>
    </source>
</evidence>
<keyword evidence="3" id="KW-1185">Reference proteome</keyword>
<dbReference type="Proteomes" id="UP000245711">
    <property type="component" value="Chromosome"/>
</dbReference>
<organism evidence="2 3">
    <name type="scientific">Rhodococcus oxybenzonivorans</name>
    <dbReference type="NCBI Taxonomy" id="1990687"/>
    <lineage>
        <taxon>Bacteria</taxon>
        <taxon>Bacillati</taxon>
        <taxon>Actinomycetota</taxon>
        <taxon>Actinomycetes</taxon>
        <taxon>Mycobacteriales</taxon>
        <taxon>Nocardiaceae</taxon>
        <taxon>Rhodococcus</taxon>
    </lineage>
</organism>
<gene>
    <name evidence="2" type="ORF">CBI38_24205</name>
</gene>